<name>A0A437AKS9_9MICR</name>
<comment type="caution">
    <text evidence="1">The sequence shown here is derived from an EMBL/GenBank/DDBJ whole genome shotgun (WGS) entry which is preliminary data.</text>
</comment>
<dbReference type="EMBL" id="RCSS01000444">
    <property type="protein sequence ID" value="RVD91688.1"/>
    <property type="molecule type" value="Genomic_DNA"/>
</dbReference>
<keyword evidence="2" id="KW-1185">Reference proteome</keyword>
<organism evidence="1 2">
    <name type="scientific">Tubulinosema ratisbonensis</name>
    <dbReference type="NCBI Taxonomy" id="291195"/>
    <lineage>
        <taxon>Eukaryota</taxon>
        <taxon>Fungi</taxon>
        <taxon>Fungi incertae sedis</taxon>
        <taxon>Microsporidia</taxon>
        <taxon>Tubulinosematoidea</taxon>
        <taxon>Tubulinosematidae</taxon>
        <taxon>Tubulinosema</taxon>
    </lineage>
</organism>
<protein>
    <submittedName>
        <fullName evidence="1">Uncharacterized protein</fullName>
    </submittedName>
</protein>
<feature type="non-terminal residue" evidence="1">
    <location>
        <position position="151"/>
    </location>
</feature>
<gene>
    <name evidence="1" type="ORF">TUBRATIS_18500</name>
</gene>
<proteinExistence type="predicted"/>
<accession>A0A437AKS9</accession>
<evidence type="ECO:0000313" key="2">
    <source>
        <dbReference type="Proteomes" id="UP000282876"/>
    </source>
</evidence>
<sequence>MNTFVKNLICFISFMRAGYEGWPNPTYHHRYSTQPVTLGFVCQPEHQHRGKNLNMSQSLQNLPARENLRKDSHLTSYNNPLTVTSTYFTYPLPKENNPQEYLESNINQSNYYPRGDNLTCSVCSASNPTPQGYFHGQPLFYPNIQNSNPIT</sequence>
<evidence type="ECO:0000313" key="1">
    <source>
        <dbReference type="EMBL" id="RVD91688.1"/>
    </source>
</evidence>
<dbReference type="AlphaFoldDB" id="A0A437AKS9"/>
<dbReference type="Proteomes" id="UP000282876">
    <property type="component" value="Unassembled WGS sequence"/>
</dbReference>
<dbReference type="VEuPathDB" id="MicrosporidiaDB:TUBRATIS_18500"/>
<reference evidence="1 2" key="1">
    <citation type="submission" date="2018-10" db="EMBL/GenBank/DDBJ databases">
        <title>Draft genome sequence of the microsporidian Tubulinosema ratisbonensis.</title>
        <authorList>
            <person name="Polonais V."/>
            <person name="Peyretaillade E."/>
            <person name="Niehus S."/>
            <person name="Wawrzyniak I."/>
            <person name="Franchet A."/>
            <person name="Gaspin C."/>
            <person name="Reichstadt M."/>
            <person name="Belser C."/>
            <person name="Labadie K."/>
            <person name="Delbac F."/>
            <person name="Ferrandon D."/>
        </authorList>
    </citation>
    <scope>NUCLEOTIDE SEQUENCE [LARGE SCALE GENOMIC DNA]</scope>
    <source>
        <strain evidence="1 2">Franzen</strain>
    </source>
</reference>